<gene>
    <name evidence="2" type="ORF">HZH66_004795</name>
</gene>
<dbReference type="EMBL" id="JACSEA010000004">
    <property type="protein sequence ID" value="KAF7402528.1"/>
    <property type="molecule type" value="Genomic_DNA"/>
</dbReference>
<organism evidence="2 3">
    <name type="scientific">Vespula vulgaris</name>
    <name type="common">Yellow jacket</name>
    <name type="synonym">Wasp</name>
    <dbReference type="NCBI Taxonomy" id="7454"/>
    <lineage>
        <taxon>Eukaryota</taxon>
        <taxon>Metazoa</taxon>
        <taxon>Ecdysozoa</taxon>
        <taxon>Arthropoda</taxon>
        <taxon>Hexapoda</taxon>
        <taxon>Insecta</taxon>
        <taxon>Pterygota</taxon>
        <taxon>Neoptera</taxon>
        <taxon>Endopterygota</taxon>
        <taxon>Hymenoptera</taxon>
        <taxon>Apocrita</taxon>
        <taxon>Aculeata</taxon>
        <taxon>Vespoidea</taxon>
        <taxon>Vespidae</taxon>
        <taxon>Vespinae</taxon>
        <taxon>Vespula</taxon>
    </lineage>
</organism>
<dbReference type="Proteomes" id="UP000614350">
    <property type="component" value="Unassembled WGS sequence"/>
</dbReference>
<keyword evidence="1" id="KW-0732">Signal</keyword>
<dbReference type="AlphaFoldDB" id="A0A834NCL6"/>
<keyword evidence="3" id="KW-1185">Reference proteome</keyword>
<reference evidence="2" key="1">
    <citation type="journal article" date="2020" name="G3 (Bethesda)">
        <title>High-Quality Assemblies for Three Invasive Social Wasps from the &lt;i&gt;Vespula&lt;/i&gt; Genus.</title>
        <authorList>
            <person name="Harrop T.W.R."/>
            <person name="Guhlin J."/>
            <person name="McLaughlin G.M."/>
            <person name="Permina E."/>
            <person name="Stockwell P."/>
            <person name="Gilligan J."/>
            <person name="Le Lec M.F."/>
            <person name="Gruber M.A.M."/>
            <person name="Quinn O."/>
            <person name="Lovegrove M."/>
            <person name="Duncan E.J."/>
            <person name="Remnant E.J."/>
            <person name="Van Eeckhoven J."/>
            <person name="Graham B."/>
            <person name="Knapp R.A."/>
            <person name="Langford K.W."/>
            <person name="Kronenberg Z."/>
            <person name="Press M.O."/>
            <person name="Eacker S.M."/>
            <person name="Wilson-Rankin E.E."/>
            <person name="Purcell J."/>
            <person name="Lester P.J."/>
            <person name="Dearden P.K."/>
        </authorList>
    </citation>
    <scope>NUCLEOTIDE SEQUENCE</scope>
    <source>
        <strain evidence="2">Marl-1</strain>
    </source>
</reference>
<protein>
    <recommendedName>
        <fullName evidence="4">Secreted protein</fullName>
    </recommendedName>
</protein>
<feature type="signal peptide" evidence="1">
    <location>
        <begin position="1"/>
        <end position="21"/>
    </location>
</feature>
<feature type="chain" id="PRO_5032711299" description="Secreted protein" evidence="1">
    <location>
        <begin position="22"/>
        <end position="84"/>
    </location>
</feature>
<accession>A0A834NCL6</accession>
<name>A0A834NCL6_VESVU</name>
<proteinExistence type="predicted"/>
<evidence type="ECO:0000313" key="3">
    <source>
        <dbReference type="Proteomes" id="UP000614350"/>
    </source>
</evidence>
<comment type="caution">
    <text evidence="2">The sequence shown here is derived from an EMBL/GenBank/DDBJ whole genome shotgun (WGS) entry which is preliminary data.</text>
</comment>
<sequence length="84" mass="9737">MWFLVFRLDILLLSKLRFISTNWNNCERGNAIENRCPINFRDTVVCTVGATSFIGRHHFNDIPTTNGSRIHPARLSNIARYENT</sequence>
<evidence type="ECO:0000313" key="2">
    <source>
        <dbReference type="EMBL" id="KAF7402528.1"/>
    </source>
</evidence>
<evidence type="ECO:0000256" key="1">
    <source>
        <dbReference type="SAM" id="SignalP"/>
    </source>
</evidence>
<evidence type="ECO:0008006" key="4">
    <source>
        <dbReference type="Google" id="ProtNLM"/>
    </source>
</evidence>